<dbReference type="OrthoDB" id="194468at2759"/>
<dbReference type="PROSITE" id="PS50125">
    <property type="entry name" value="GUANYLATE_CYCLASE_2"/>
    <property type="match status" value="1"/>
</dbReference>
<dbReference type="InterPro" id="IPR001054">
    <property type="entry name" value="A/G_cyclase"/>
</dbReference>
<dbReference type="SMART" id="SM00316">
    <property type="entry name" value="S1"/>
    <property type="match status" value="3"/>
</dbReference>
<evidence type="ECO:0000313" key="7">
    <source>
        <dbReference type="Proteomes" id="UP000320333"/>
    </source>
</evidence>
<dbReference type="CDD" id="cd05693">
    <property type="entry name" value="S1_Rrp5_repeat_hs1_sc1"/>
    <property type="match status" value="1"/>
</dbReference>
<reference evidence="6 7" key="1">
    <citation type="journal article" date="2019" name="Sci. Rep.">
        <title>Comparative genomics of chytrid fungi reveal insights into the obligate biotrophic and pathogenic lifestyle of Synchytrium endobioticum.</title>
        <authorList>
            <person name="van de Vossenberg B.T.L.H."/>
            <person name="Warris S."/>
            <person name="Nguyen H.D.T."/>
            <person name="van Gent-Pelzer M.P.E."/>
            <person name="Joly D.L."/>
            <person name="van de Geest H.C."/>
            <person name="Bonants P.J.M."/>
            <person name="Smith D.S."/>
            <person name="Levesque C.A."/>
            <person name="van der Lee T.A.J."/>
        </authorList>
    </citation>
    <scope>NUCLEOTIDE SEQUENCE [LARGE SCALE GENOMIC DNA]</scope>
    <source>
        <strain evidence="6 7">CBS 675.73</strain>
    </source>
</reference>
<evidence type="ECO:0008006" key="8">
    <source>
        <dbReference type="Google" id="ProtNLM"/>
    </source>
</evidence>
<dbReference type="SUPFAM" id="SSF52540">
    <property type="entry name" value="P-loop containing nucleoside triphosphate hydrolases"/>
    <property type="match status" value="1"/>
</dbReference>
<dbReference type="GO" id="GO:0005524">
    <property type="term" value="F:ATP binding"/>
    <property type="evidence" value="ECO:0007669"/>
    <property type="project" value="UniProtKB-KW"/>
</dbReference>
<dbReference type="Gene3D" id="2.40.50.140">
    <property type="entry name" value="Nucleic acid-binding proteins"/>
    <property type="match status" value="2"/>
</dbReference>
<name>A0A507E5L4_9FUNG</name>
<dbReference type="InterPro" id="IPR003029">
    <property type="entry name" value="S1_domain"/>
</dbReference>
<feature type="domain" description="S1 motif" evidence="5">
    <location>
        <begin position="2203"/>
        <end position="2275"/>
    </location>
</feature>
<dbReference type="InterPro" id="IPR011990">
    <property type="entry name" value="TPR-like_helical_dom_sf"/>
</dbReference>
<feature type="compositionally biased region" description="Basic and acidic residues" evidence="3">
    <location>
        <begin position="858"/>
        <end position="884"/>
    </location>
</feature>
<dbReference type="InterPro" id="IPR029787">
    <property type="entry name" value="Nucleotide_cyclase"/>
</dbReference>
<feature type="compositionally biased region" description="Low complexity" evidence="3">
    <location>
        <begin position="763"/>
        <end position="779"/>
    </location>
</feature>
<dbReference type="PANTHER" id="PTHR16305:SF28">
    <property type="entry name" value="GUANYLATE CYCLASE DOMAIN-CONTAINING PROTEIN"/>
    <property type="match status" value="1"/>
</dbReference>
<dbReference type="SUPFAM" id="SSF50249">
    <property type="entry name" value="Nucleic acid-binding proteins"/>
    <property type="match status" value="2"/>
</dbReference>
<dbReference type="GO" id="GO:0009190">
    <property type="term" value="P:cyclic nucleotide biosynthetic process"/>
    <property type="evidence" value="ECO:0007669"/>
    <property type="project" value="InterPro"/>
</dbReference>
<evidence type="ECO:0000256" key="2">
    <source>
        <dbReference type="ARBA" id="ARBA00022840"/>
    </source>
</evidence>
<protein>
    <recommendedName>
        <fullName evidence="8">Guanylate cyclase domain-containing protein</fullName>
    </recommendedName>
</protein>
<dbReference type="GO" id="GO:0005737">
    <property type="term" value="C:cytoplasm"/>
    <property type="evidence" value="ECO:0007669"/>
    <property type="project" value="TreeGrafter"/>
</dbReference>
<feature type="domain" description="S1 motif" evidence="5">
    <location>
        <begin position="1993"/>
        <end position="2089"/>
    </location>
</feature>
<dbReference type="STRING" id="246404.A0A507E5L4"/>
<dbReference type="Proteomes" id="UP000320333">
    <property type="component" value="Unassembled WGS sequence"/>
</dbReference>
<gene>
    <name evidence="6" type="ORF">CcCBS67573_g09116</name>
</gene>
<dbReference type="EMBL" id="QEAP01000725">
    <property type="protein sequence ID" value="TPX59011.1"/>
    <property type="molecule type" value="Genomic_DNA"/>
</dbReference>
<comment type="caution">
    <text evidence="6">The sequence shown here is derived from an EMBL/GenBank/DDBJ whole genome shotgun (WGS) entry which is preliminary data.</text>
</comment>
<feature type="compositionally biased region" description="Polar residues" evidence="3">
    <location>
        <begin position="224"/>
        <end position="238"/>
    </location>
</feature>
<evidence type="ECO:0000259" key="4">
    <source>
        <dbReference type="PROSITE" id="PS50125"/>
    </source>
</evidence>
<dbReference type="SUPFAM" id="SSF48452">
    <property type="entry name" value="TPR-like"/>
    <property type="match status" value="1"/>
</dbReference>
<feature type="region of interest" description="Disordered" evidence="3">
    <location>
        <begin position="150"/>
        <end position="238"/>
    </location>
</feature>
<keyword evidence="1" id="KW-0547">Nucleotide-binding</keyword>
<feature type="region of interest" description="Disordered" evidence="3">
    <location>
        <begin position="752"/>
        <end position="783"/>
    </location>
</feature>
<proteinExistence type="predicted"/>
<dbReference type="GO" id="GO:0004016">
    <property type="term" value="F:adenylate cyclase activity"/>
    <property type="evidence" value="ECO:0007669"/>
    <property type="project" value="TreeGrafter"/>
</dbReference>
<organism evidence="6 7">
    <name type="scientific">Chytriomyces confervae</name>
    <dbReference type="NCBI Taxonomy" id="246404"/>
    <lineage>
        <taxon>Eukaryota</taxon>
        <taxon>Fungi</taxon>
        <taxon>Fungi incertae sedis</taxon>
        <taxon>Chytridiomycota</taxon>
        <taxon>Chytridiomycota incertae sedis</taxon>
        <taxon>Chytridiomycetes</taxon>
        <taxon>Chytridiales</taxon>
        <taxon>Chytriomycetaceae</taxon>
        <taxon>Chytriomyces</taxon>
    </lineage>
</organism>
<keyword evidence="2" id="KW-0067">ATP-binding</keyword>
<dbReference type="GO" id="GO:0003676">
    <property type="term" value="F:nucleic acid binding"/>
    <property type="evidence" value="ECO:0007669"/>
    <property type="project" value="InterPro"/>
</dbReference>
<feature type="domain" description="Guanylate cyclase" evidence="4">
    <location>
        <begin position="461"/>
        <end position="601"/>
    </location>
</feature>
<feature type="compositionally biased region" description="Low complexity" evidence="3">
    <location>
        <begin position="150"/>
        <end position="164"/>
    </location>
</feature>
<feature type="non-terminal residue" evidence="6">
    <location>
        <position position="2297"/>
    </location>
</feature>
<evidence type="ECO:0000313" key="6">
    <source>
        <dbReference type="EMBL" id="TPX59011.1"/>
    </source>
</evidence>
<dbReference type="InterPro" id="IPR027417">
    <property type="entry name" value="P-loop_NTPase"/>
</dbReference>
<dbReference type="GO" id="GO:0035556">
    <property type="term" value="P:intracellular signal transduction"/>
    <property type="evidence" value="ECO:0007669"/>
    <property type="project" value="InterPro"/>
</dbReference>
<feature type="compositionally biased region" description="Polar residues" evidence="3">
    <location>
        <begin position="171"/>
        <end position="214"/>
    </location>
</feature>
<keyword evidence="7" id="KW-1185">Reference proteome</keyword>
<dbReference type="PANTHER" id="PTHR16305">
    <property type="entry name" value="TESTICULAR SOLUBLE ADENYLYL CYCLASE"/>
    <property type="match status" value="1"/>
</dbReference>
<feature type="region of interest" description="Disordered" evidence="3">
    <location>
        <begin position="822"/>
        <end position="904"/>
    </location>
</feature>
<feature type="domain" description="S1 motif" evidence="5">
    <location>
        <begin position="2105"/>
        <end position="2180"/>
    </location>
</feature>
<dbReference type="InterPro" id="IPR048059">
    <property type="entry name" value="Rrp5_S1_rpt_hs1_sc1"/>
</dbReference>
<dbReference type="Gene3D" id="3.30.70.1230">
    <property type="entry name" value="Nucleotide cyclase"/>
    <property type="match status" value="3"/>
</dbReference>
<accession>A0A507E5L4</accession>
<evidence type="ECO:0000259" key="5">
    <source>
        <dbReference type="PROSITE" id="PS50126"/>
    </source>
</evidence>
<sequence>MAGTTAEMSLLSLIPQHVRDLILDTELVHEPPWADVSEFGLTAIIDISGYSKITSQLKAHYGNDGGAKVKELLNPPIIEIIKRVQNGYGSVVKFAGDAIIASWSSKASLSDPEKEFLTLKAMLCCLELLSFFSDYHIMIPSVAKDAPALSSTPTISSATATQSPLNPGNIIRTSTVHASGKRSSVASNFPTGGTLRKTSASNQPAVSSNLTPSASPLPPVRLRQPSTNPGNLQLPNRNSLLSQTVASRRQSLSPTEVSTSIDGGLDIAWKPHALKIHIGLGFGRTSHIHVGSGYDVKEMGSESRVEYFIAGDSMKSAAEYLALGVEGDIVFSPEIVSFLTGHVQTQLQNHSELKKSVGRKYRILSSSSDDTFELVIPLNEKLAHLQLLEKKSIPVIRSVANIAMPDDDQSKIAARAVAFMDDGIKRLLENTLIERKRPESATIFSINTPPMNRMSFVNNISSIFDNYDQLRNVATLFLKMPTFKPETLHEPDNLNALQQVMQIVLNTISKFEGCLRQFNCDDKGVTALLVWGLDGFSHEKGESTLVIGASLHMLGPLKKMFGDRFSIGVATGSVFSGIVGNTKRCDGTILGVSVNNAARFMCLPQCEGGILCDEETYNGSKDMYTYKADLPPVVIKGVAEPVKIYSPSKKSRLGSAKLVDDDSSLVGRDLEKMRLQSIIGSWKADNSESLLIVGRSGVGKSQLKRFCDTQLSNDRRIMLCSSQSLEHQQKAPLYIFGEILRELSHHIKQRVDMKDITPSGSQRTSRLSYSAASRSNRSSVKPADFDRRKSVALSILESALSSRTPSFSLPVMLQATDNTATPMISLGNTVKPEPTPVERPSSRRSSLVDGMKNLLRRSTGEPTHRSGNKLSDDGDIRAKTETSTRKSSMIPPVGNLNRDPSFKRDGSFRKAGVMRKMNSSSSKYLDAPFPGIIGARSQDSNLKSTMSTFLDHGAIVQYLHHLGEPQSSIDSLRFIPGIMEGSDTTQMSSEIIPRLAGIFSKLFESLTMIGFRVALIFDDLQWCDSHSYDLMSSILKMCPQVLCIMVSRPVEEWNKVHIDRFRTISSLCKHDLSVSPFQQDAIQELLALKFRSVQKGTDKISSHLVNDVLERSQGIPLVANIFINMLHEESLLKVENGVLSYSDESTLFQLPSEAVGAVVSQFDKLPKSIKIILKLSAVSGQHFDLTEISSIILSSPSLQERLATIDCSPTSLYSQIISADKYRFIKKGENVNCLAFSHYLIQQGILSTVIPSKREEMHGLFAHCYEEKLKNEGTDRRPYFTQLFIYHLLQLNGQFEKKQRLLYQAFIESVNMFRSSEALEYYQLLSSVRREGRLQCTALEAAKESRLLGCLYFHSGDRQVALNHYYHSLSMMGLKLPRYNIARTVQSAMYIQMIKRFIKQPYSAQYRTSTQMLHKKFPACRHLMVTKAESFSSAGDRYAQDSAVEEVSAAIGGILRILGSRSQMADFYLLNSLATLIMGCDEDQTLRYCFNFLQTAQTAMSLGFKSLSRELTKKSDVLYQKVLQEYRIESMSSAQMDLYVELIREKAARAREVGAWKEALEQFQELESIRISIGLGASEDAFWCRSKIAELMIILGDFSGAEYDREQNIKWYMGNVCDVQVAASYMMQQAVVQCCQGNFEEASKVYLQNAEMQSTAPTGTGIDADYRAEQGLVFEACCLRVTTCVMQYAVKKDDVASWKTRSEKHCRIMLNLLCKQDASFISRQSAVLWIVIDAISDWYIKEDGMGRRDSTKEVEATADLLLLRFCISIKTADAPDVLHHLMSMSKSLVTLRKGQRTKYCKEIDWMLDQSKEKEFMAEFHKVLLLTFRWMVSCNFDDTQDSRDADAQAYTSYFESMDFKFRCDVIERRLLKKLQISIQRSGHESMGKKKTAAVAVAAAPVDFPRGGSQSQTLTSLELRDVNEKAAKDLFANDDSEETPLKKHKKRPAKEDGKDAKKRKKNADLDLNESGSSDKSKAEKSDTIAALTFKKLNPGFTLLGVIKEINDLELIVSLPNQMTGAVSITEISQEITDLVERVAANEDGDDEAEQESSLPSLNHLFKIGQSLPVLAITTEKAQDQAAKRKIELSIKPERINSTINVDEIRAGMTLSASVKSHEDNGYILSFGFKDSATHGFLHKKHAAAFIKSFDSAEKTTLAVGQVFYVSVLSIDDSKRTVGVTADPEAIAKSIVPTSHNLSFASLKPGLLIPSRVKTAVDGSGIIVSFMGLFEGNIELGHLGEKAGDGMDLAKNFKSGMKVQPRILYVDTLRKKVGFTLLNSLISWTTEKSTAQLRKVEIGT</sequence>
<dbReference type="PROSITE" id="PS50126">
    <property type="entry name" value="S1"/>
    <property type="match status" value="3"/>
</dbReference>
<dbReference type="CDD" id="cd07302">
    <property type="entry name" value="CHD"/>
    <property type="match status" value="1"/>
</dbReference>
<evidence type="ECO:0000256" key="1">
    <source>
        <dbReference type="ARBA" id="ARBA00022741"/>
    </source>
</evidence>
<feature type="region of interest" description="Disordered" evidence="3">
    <location>
        <begin position="1926"/>
        <end position="1978"/>
    </location>
</feature>
<dbReference type="InterPro" id="IPR012340">
    <property type="entry name" value="NA-bd_OB-fold"/>
</dbReference>
<dbReference type="SUPFAM" id="SSF55073">
    <property type="entry name" value="Nucleotide cyclase"/>
    <property type="match status" value="2"/>
</dbReference>
<evidence type="ECO:0000256" key="3">
    <source>
        <dbReference type="SAM" id="MobiDB-lite"/>
    </source>
</evidence>